<feature type="transmembrane region" description="Helical" evidence="7">
    <location>
        <begin position="269"/>
        <end position="290"/>
    </location>
</feature>
<gene>
    <name evidence="9" type="ORF">HNQ97_001132</name>
</gene>
<keyword evidence="5 7" id="KW-1133">Transmembrane helix</keyword>
<evidence type="ECO:0000256" key="5">
    <source>
        <dbReference type="ARBA" id="ARBA00022989"/>
    </source>
</evidence>
<feature type="domain" description="ABC3 transporter permease C-terminal" evidence="8">
    <location>
        <begin position="273"/>
        <end position="385"/>
    </location>
</feature>
<dbReference type="Proteomes" id="UP000587524">
    <property type="component" value="Unassembled WGS sequence"/>
</dbReference>
<evidence type="ECO:0000256" key="2">
    <source>
        <dbReference type="ARBA" id="ARBA00022448"/>
    </source>
</evidence>
<proteinExistence type="predicted"/>
<dbReference type="RefSeq" id="WP_154387341.1">
    <property type="nucleotide sequence ID" value="NZ_JACJHY010000004.1"/>
</dbReference>
<keyword evidence="10" id="KW-1185">Reference proteome</keyword>
<evidence type="ECO:0000256" key="4">
    <source>
        <dbReference type="ARBA" id="ARBA00022692"/>
    </source>
</evidence>
<dbReference type="PANTHER" id="PTHR43738:SF1">
    <property type="entry name" value="HEMIN TRANSPORT SYSTEM PERMEASE PROTEIN HRTB-RELATED"/>
    <property type="match status" value="1"/>
</dbReference>
<feature type="transmembrane region" description="Helical" evidence="7">
    <location>
        <begin position="26"/>
        <end position="46"/>
    </location>
</feature>
<name>A0ABR6C2C6_9HYPH</name>
<accession>A0ABR6C2C6</accession>
<keyword evidence="6 7" id="KW-0472">Membrane</keyword>
<dbReference type="Pfam" id="PF02687">
    <property type="entry name" value="FtsX"/>
    <property type="match status" value="1"/>
</dbReference>
<dbReference type="InterPro" id="IPR051125">
    <property type="entry name" value="ABC-4/HrtB_transporter"/>
</dbReference>
<dbReference type="InterPro" id="IPR003838">
    <property type="entry name" value="ABC3_permease_C"/>
</dbReference>
<dbReference type="PIRSF" id="PIRSF031773">
    <property type="entry name" value="DevC"/>
    <property type="match status" value="1"/>
</dbReference>
<dbReference type="EMBL" id="JACJHZ010000004">
    <property type="protein sequence ID" value="MBA9019141.1"/>
    <property type="molecule type" value="Genomic_DNA"/>
</dbReference>
<evidence type="ECO:0000256" key="6">
    <source>
        <dbReference type="ARBA" id="ARBA00023136"/>
    </source>
</evidence>
<comment type="caution">
    <text evidence="9">The sequence shown here is derived from an EMBL/GenBank/DDBJ whole genome shotgun (WGS) entry which is preliminary data.</text>
</comment>
<evidence type="ECO:0000256" key="7">
    <source>
        <dbReference type="SAM" id="Phobius"/>
    </source>
</evidence>
<keyword evidence="2" id="KW-0813">Transport</keyword>
<evidence type="ECO:0000313" key="9">
    <source>
        <dbReference type="EMBL" id="MBA9019141.1"/>
    </source>
</evidence>
<comment type="subcellular location">
    <subcellularLocation>
        <location evidence="1">Cell membrane</location>
        <topology evidence="1">Multi-pass membrane protein</topology>
    </subcellularLocation>
</comment>
<evidence type="ECO:0000256" key="3">
    <source>
        <dbReference type="ARBA" id="ARBA00022475"/>
    </source>
</evidence>
<protein>
    <submittedName>
        <fullName evidence="9">ABC transport system permease protein</fullName>
    </submittedName>
</protein>
<feature type="transmembrane region" description="Helical" evidence="7">
    <location>
        <begin position="356"/>
        <end position="377"/>
    </location>
</feature>
<organism evidence="9 10">
    <name type="scientific">Aminobacter ciceronei</name>
    <dbReference type="NCBI Taxonomy" id="150723"/>
    <lineage>
        <taxon>Bacteria</taxon>
        <taxon>Pseudomonadati</taxon>
        <taxon>Pseudomonadota</taxon>
        <taxon>Alphaproteobacteria</taxon>
        <taxon>Hyphomicrobiales</taxon>
        <taxon>Phyllobacteriaceae</taxon>
        <taxon>Aminobacter</taxon>
    </lineage>
</organism>
<evidence type="ECO:0000313" key="10">
    <source>
        <dbReference type="Proteomes" id="UP000587524"/>
    </source>
</evidence>
<evidence type="ECO:0000259" key="8">
    <source>
        <dbReference type="Pfam" id="PF02687"/>
    </source>
</evidence>
<keyword evidence="4 7" id="KW-0812">Transmembrane</keyword>
<dbReference type="InterPro" id="IPR005891">
    <property type="entry name" value="DevC"/>
</dbReference>
<dbReference type="PANTHER" id="PTHR43738">
    <property type="entry name" value="ABC TRANSPORTER, MEMBRANE PROTEIN"/>
    <property type="match status" value="1"/>
</dbReference>
<sequence>MSRLLQRLFGRLPIGWLQLTHNRTRFAAAIAGVAFANVLVFVQLGIMNSMAVATLRPYEFFRADIIISAADANAIADGGNVARQWMLQALANPDVIAGMGLFVANVPWDRGQTDISLTTFGIDPFKQDFISPKIAADLNLLQVNDAAILDRLARGITRDEAVAIRPQTPLSFETDGRTIKAYNTFSGGGGFGGDGYMLVSDQTFLSLFPARSSAAPDHILLRTRPGTSVDEVSEQLRGQISDSSLRIRSYADAMAEDLRYQQTRRPTGVIFGFGVFIGILVGLIIIYQVLSTDVADHLREYATFKAMGYGSRFFLGIVFEEALILGVFGFIPGLIVGTTILTVMAKVTTLPLSMTLVMAASVFVGTIAVSSLSGAIATRRVAAADPADLF</sequence>
<evidence type="ECO:0000256" key="1">
    <source>
        <dbReference type="ARBA" id="ARBA00004651"/>
    </source>
</evidence>
<keyword evidence="3" id="KW-1003">Cell membrane</keyword>
<reference evidence="9 10" key="1">
    <citation type="submission" date="2020-08" db="EMBL/GenBank/DDBJ databases">
        <title>Genomic Encyclopedia of Type Strains, Phase IV (KMG-IV): sequencing the most valuable type-strain genomes for metagenomic binning, comparative biology and taxonomic classification.</title>
        <authorList>
            <person name="Goeker M."/>
        </authorList>
    </citation>
    <scope>NUCLEOTIDE SEQUENCE [LARGE SCALE GENOMIC DNA]</scope>
    <source>
        <strain evidence="9 10">DSM 17455</strain>
    </source>
</reference>
<feature type="transmembrane region" description="Helical" evidence="7">
    <location>
        <begin position="322"/>
        <end position="344"/>
    </location>
</feature>